<feature type="chain" id="PRO_5041966985" evidence="2">
    <location>
        <begin position="39"/>
        <end position="183"/>
    </location>
</feature>
<feature type="region of interest" description="Disordered" evidence="1">
    <location>
        <begin position="95"/>
        <end position="161"/>
    </location>
</feature>
<dbReference type="EMBL" id="JAJJMB010005473">
    <property type="protein sequence ID" value="KAI3938787.1"/>
    <property type="molecule type" value="Genomic_DNA"/>
</dbReference>
<accession>A0AAD4T5U7</accession>
<gene>
    <name evidence="3" type="ORF">MKW98_011939</name>
</gene>
<evidence type="ECO:0000313" key="3">
    <source>
        <dbReference type="EMBL" id="KAI3938787.1"/>
    </source>
</evidence>
<name>A0AAD4T5U7_9MAGN</name>
<dbReference type="PRINTS" id="PR01217">
    <property type="entry name" value="PRICHEXTENSN"/>
</dbReference>
<dbReference type="AlphaFoldDB" id="A0AAD4T5U7"/>
<protein>
    <submittedName>
        <fullName evidence="3">Uncharacterized protein</fullName>
    </submittedName>
</protein>
<evidence type="ECO:0000256" key="1">
    <source>
        <dbReference type="SAM" id="MobiDB-lite"/>
    </source>
</evidence>
<feature type="compositionally biased region" description="Pro residues" evidence="1">
    <location>
        <begin position="95"/>
        <end position="158"/>
    </location>
</feature>
<evidence type="ECO:0000313" key="4">
    <source>
        <dbReference type="Proteomes" id="UP001202328"/>
    </source>
</evidence>
<evidence type="ECO:0000256" key="2">
    <source>
        <dbReference type="SAM" id="SignalP"/>
    </source>
</evidence>
<reference evidence="3" key="1">
    <citation type="submission" date="2022-04" db="EMBL/GenBank/DDBJ databases">
        <title>A functionally conserved STORR gene fusion in Papaver species that diverged 16.8 million years ago.</title>
        <authorList>
            <person name="Catania T."/>
        </authorList>
    </citation>
    <scope>NUCLEOTIDE SEQUENCE</scope>
    <source>
        <strain evidence="3">S-188037</strain>
    </source>
</reference>
<sequence>MGRAKDIKMAKRTSCPAFVLAVLLLSMVVVMSSRTASAIQCKSGEKYASTVTPVCLTCIPQCALVCPIGSSITSTNCHIQLFAFPVCECCCKMPTPSPPPPSPSPPPPSPPPPSPPPPSPSPPPPPPSPPPPSPSPPPPSPPPPSPSPPPPSPPPPPSCTQECPYEMEYSVSPDQQPCRYVLA</sequence>
<feature type="signal peptide" evidence="2">
    <location>
        <begin position="1"/>
        <end position="38"/>
    </location>
</feature>
<comment type="caution">
    <text evidence="3">The sequence shown here is derived from an EMBL/GenBank/DDBJ whole genome shotgun (WGS) entry which is preliminary data.</text>
</comment>
<proteinExistence type="predicted"/>
<dbReference type="Proteomes" id="UP001202328">
    <property type="component" value="Unassembled WGS sequence"/>
</dbReference>
<keyword evidence="2" id="KW-0732">Signal</keyword>
<keyword evidence="4" id="KW-1185">Reference proteome</keyword>
<organism evidence="3 4">
    <name type="scientific">Papaver atlanticum</name>
    <dbReference type="NCBI Taxonomy" id="357466"/>
    <lineage>
        <taxon>Eukaryota</taxon>
        <taxon>Viridiplantae</taxon>
        <taxon>Streptophyta</taxon>
        <taxon>Embryophyta</taxon>
        <taxon>Tracheophyta</taxon>
        <taxon>Spermatophyta</taxon>
        <taxon>Magnoliopsida</taxon>
        <taxon>Ranunculales</taxon>
        <taxon>Papaveraceae</taxon>
        <taxon>Papaveroideae</taxon>
        <taxon>Papaver</taxon>
    </lineage>
</organism>